<feature type="transmembrane region" description="Helical" evidence="7">
    <location>
        <begin position="196"/>
        <end position="218"/>
    </location>
</feature>
<dbReference type="Proteomes" id="UP000001399">
    <property type="component" value="Chromosome"/>
</dbReference>
<sequence>MTASSAPGGALSNRDVLKIAIPLILSNATVPLVGIADTAVMGRLDNPALIGGVALGATLFAMMFWAFGFLRMGTTGLTAQAVGAGESREVAANLWRALVIAGVAGLALFALHGPLIAFILKFVGGSAAVETATADYFSARILAAPATLANYAFVGWFIGLSRANLALALQLFLNAVNIALAVTFVLYFGMGVKGAGLAAACADYAAVAVGLVIARRILIARGSASARIFERRAFRKLLAVNGDIMIRTLCLMFALTFFAAQGARLGDVALAANAVLRGLIDLSAYVLDGFAFAAEVLVGQAIGAGDPARFRRGVRLSSIWAAALAASVSAMFFVGGGAMIDLMTTTQAVRDAAYEYLPWAAAAPLFGFACFQLDGIFIGATRTADMRNMMIVALAIYLAAWAVLMPAYGNHGLWASLMVFFAARALTLGARFPALARAVASDEPRASSEAAVRA</sequence>
<dbReference type="CDD" id="cd13136">
    <property type="entry name" value="MATE_DinF_like"/>
    <property type="match status" value="1"/>
</dbReference>
<comment type="similarity">
    <text evidence="2">Belongs to the multi antimicrobial extrusion (MATE) (TC 2.A.66.1) family.</text>
</comment>
<dbReference type="AlphaFoldDB" id="E3I0T5"/>
<dbReference type="eggNOG" id="COG0534">
    <property type="taxonomic scope" value="Bacteria"/>
</dbReference>
<feature type="transmembrane region" description="Helical" evidence="7">
    <location>
        <begin position="316"/>
        <end position="336"/>
    </location>
</feature>
<dbReference type="GO" id="GO:0015297">
    <property type="term" value="F:antiporter activity"/>
    <property type="evidence" value="ECO:0007669"/>
    <property type="project" value="InterPro"/>
</dbReference>
<dbReference type="GO" id="GO:0042910">
    <property type="term" value="F:xenobiotic transmembrane transporter activity"/>
    <property type="evidence" value="ECO:0007669"/>
    <property type="project" value="InterPro"/>
</dbReference>
<dbReference type="KEGG" id="rva:Rvan_1939"/>
<dbReference type="STRING" id="648757.Rvan_1939"/>
<evidence type="ECO:0000256" key="7">
    <source>
        <dbReference type="SAM" id="Phobius"/>
    </source>
</evidence>
<name>E3I0T5_RHOVT</name>
<dbReference type="RefSeq" id="WP_013419561.1">
    <property type="nucleotide sequence ID" value="NC_014664.1"/>
</dbReference>
<dbReference type="InterPro" id="IPR050222">
    <property type="entry name" value="MATE_MdtK"/>
</dbReference>
<evidence type="ECO:0000256" key="3">
    <source>
        <dbReference type="ARBA" id="ARBA00022448"/>
    </source>
</evidence>
<protein>
    <submittedName>
        <fullName evidence="8">MATE efflux family protein</fullName>
    </submittedName>
</protein>
<evidence type="ECO:0000256" key="6">
    <source>
        <dbReference type="ARBA" id="ARBA00023136"/>
    </source>
</evidence>
<dbReference type="InterPro" id="IPR002528">
    <property type="entry name" value="MATE_fam"/>
</dbReference>
<dbReference type="Pfam" id="PF01554">
    <property type="entry name" value="MatE"/>
    <property type="match status" value="2"/>
</dbReference>
<feature type="transmembrane region" description="Helical" evidence="7">
    <location>
        <begin position="356"/>
        <end position="377"/>
    </location>
</feature>
<keyword evidence="3" id="KW-0813">Transport</keyword>
<feature type="transmembrane region" description="Helical" evidence="7">
    <location>
        <begin position="414"/>
        <end position="435"/>
    </location>
</feature>
<evidence type="ECO:0000313" key="8">
    <source>
        <dbReference type="EMBL" id="ADP71175.1"/>
    </source>
</evidence>
<keyword evidence="4 7" id="KW-0812">Transmembrane</keyword>
<keyword evidence="6 7" id="KW-0472">Membrane</keyword>
<feature type="transmembrane region" description="Helical" evidence="7">
    <location>
        <begin position="389"/>
        <end position="408"/>
    </location>
</feature>
<reference evidence="9" key="1">
    <citation type="journal article" date="2011" name="J. Bacteriol.">
        <title>Genome sequences of eight morphologically diverse alphaproteobacteria.</title>
        <authorList>
            <consortium name="US DOE Joint Genome Institute"/>
            <person name="Brown P.J."/>
            <person name="Kysela D.T."/>
            <person name="Buechlein A."/>
            <person name="Hemmerich C."/>
            <person name="Brun Y.V."/>
        </authorList>
    </citation>
    <scope>NUCLEOTIDE SEQUENCE [LARGE SCALE GENOMIC DNA]</scope>
    <source>
        <strain evidence="9">ATCC 17100 / ATH 3.1.1 / DSM 162 / LMG 4299</strain>
    </source>
</reference>
<dbReference type="EMBL" id="CP002292">
    <property type="protein sequence ID" value="ADP71175.1"/>
    <property type="molecule type" value="Genomic_DNA"/>
</dbReference>
<evidence type="ECO:0000256" key="1">
    <source>
        <dbReference type="ARBA" id="ARBA00004141"/>
    </source>
</evidence>
<evidence type="ECO:0000313" key="9">
    <source>
        <dbReference type="Proteomes" id="UP000001399"/>
    </source>
</evidence>
<dbReference type="InterPro" id="IPR044644">
    <property type="entry name" value="DinF-like"/>
</dbReference>
<dbReference type="NCBIfam" id="TIGR00797">
    <property type="entry name" value="matE"/>
    <property type="match status" value="1"/>
</dbReference>
<evidence type="ECO:0000256" key="2">
    <source>
        <dbReference type="ARBA" id="ARBA00010199"/>
    </source>
</evidence>
<keyword evidence="9" id="KW-1185">Reference proteome</keyword>
<dbReference type="PANTHER" id="PTHR43298">
    <property type="entry name" value="MULTIDRUG RESISTANCE PROTEIN NORM-RELATED"/>
    <property type="match status" value="1"/>
</dbReference>
<accession>E3I0T5</accession>
<dbReference type="PANTHER" id="PTHR43298:SF2">
    <property type="entry name" value="FMN_FAD EXPORTER YEEO-RELATED"/>
    <property type="match status" value="1"/>
</dbReference>
<evidence type="ECO:0000256" key="5">
    <source>
        <dbReference type="ARBA" id="ARBA00022989"/>
    </source>
</evidence>
<dbReference type="GO" id="GO:0005886">
    <property type="term" value="C:plasma membrane"/>
    <property type="evidence" value="ECO:0007669"/>
    <property type="project" value="TreeGrafter"/>
</dbReference>
<comment type="subcellular location">
    <subcellularLocation>
        <location evidence="1">Membrane</location>
        <topology evidence="1">Multi-pass membrane protein</topology>
    </subcellularLocation>
</comment>
<feature type="transmembrane region" description="Helical" evidence="7">
    <location>
        <begin position="238"/>
        <end position="262"/>
    </location>
</feature>
<dbReference type="HOGENOM" id="CLU_012893_16_0_5"/>
<feature type="transmembrane region" description="Helical" evidence="7">
    <location>
        <begin position="282"/>
        <end position="304"/>
    </location>
</feature>
<feature type="transmembrane region" description="Helical" evidence="7">
    <location>
        <begin position="140"/>
        <end position="159"/>
    </location>
</feature>
<keyword evidence="5 7" id="KW-1133">Transmembrane helix</keyword>
<evidence type="ECO:0000256" key="4">
    <source>
        <dbReference type="ARBA" id="ARBA00022692"/>
    </source>
</evidence>
<organism evidence="8 9">
    <name type="scientific">Rhodomicrobium vannielii (strain ATCC 17100 / DSM 162 / LMG 4299 / NCIMB 10020 / ATH 3.1.1)</name>
    <dbReference type="NCBI Taxonomy" id="648757"/>
    <lineage>
        <taxon>Bacteria</taxon>
        <taxon>Pseudomonadati</taxon>
        <taxon>Pseudomonadota</taxon>
        <taxon>Alphaproteobacteria</taxon>
        <taxon>Hyphomicrobiales</taxon>
        <taxon>Hyphomicrobiaceae</taxon>
        <taxon>Rhodomicrobium</taxon>
    </lineage>
</organism>
<gene>
    <name evidence="8" type="ordered locus">Rvan_1939</name>
</gene>
<feature type="transmembrane region" description="Helical" evidence="7">
    <location>
        <begin position="97"/>
        <end position="120"/>
    </location>
</feature>
<feature type="transmembrane region" description="Helical" evidence="7">
    <location>
        <begin position="48"/>
        <end position="70"/>
    </location>
</feature>
<proteinExistence type="inferred from homology"/>
<feature type="transmembrane region" description="Helical" evidence="7">
    <location>
        <begin position="171"/>
        <end position="190"/>
    </location>
</feature>